<evidence type="ECO:0000256" key="1">
    <source>
        <dbReference type="SAM" id="MobiDB-lite"/>
    </source>
</evidence>
<evidence type="ECO:0000259" key="2">
    <source>
        <dbReference type="PROSITE" id="PS00028"/>
    </source>
</evidence>
<reference evidence="3" key="1">
    <citation type="submission" date="2021-10" db="EMBL/GenBank/DDBJ databases">
        <title>Tropical sea cucumber genome reveals ecological adaptation and Cuvierian tubules defense mechanism.</title>
        <authorList>
            <person name="Chen T."/>
        </authorList>
    </citation>
    <scope>NUCLEOTIDE SEQUENCE</scope>
    <source>
        <strain evidence="3">Nanhai2018</strain>
        <tissue evidence="3">Muscle</tissue>
    </source>
</reference>
<dbReference type="AlphaFoldDB" id="A0A9Q1BQI0"/>
<gene>
    <name evidence="3" type="ORF">HOLleu_27249</name>
</gene>
<sequence length="116" mass="12855">MSHFCRICQLPFRRDYNLRRHTERVHKHSHRDLEMNDGNSKKGIVKPPYDSSDEGSYEDISESDTNDSASEPLEEDSMTDTSEADSSGICSDTEGTDSSEADNTDANSDTEGADSS</sequence>
<dbReference type="PROSITE" id="PS00028">
    <property type="entry name" value="ZINC_FINGER_C2H2_1"/>
    <property type="match status" value="1"/>
</dbReference>
<feature type="compositionally biased region" description="Polar residues" evidence="1">
    <location>
        <begin position="79"/>
        <end position="90"/>
    </location>
</feature>
<feature type="region of interest" description="Disordered" evidence="1">
    <location>
        <begin position="18"/>
        <end position="116"/>
    </location>
</feature>
<proteinExistence type="predicted"/>
<keyword evidence="4" id="KW-1185">Reference proteome</keyword>
<dbReference type="Proteomes" id="UP001152320">
    <property type="component" value="Chromosome 13"/>
</dbReference>
<feature type="compositionally biased region" description="Acidic residues" evidence="1">
    <location>
        <begin position="94"/>
        <end position="103"/>
    </location>
</feature>
<name>A0A9Q1BQI0_HOLLE</name>
<dbReference type="EMBL" id="JAIZAY010000013">
    <property type="protein sequence ID" value="KAJ8030755.1"/>
    <property type="molecule type" value="Genomic_DNA"/>
</dbReference>
<feature type="compositionally biased region" description="Basic residues" evidence="1">
    <location>
        <begin position="21"/>
        <end position="30"/>
    </location>
</feature>
<evidence type="ECO:0000313" key="3">
    <source>
        <dbReference type="EMBL" id="KAJ8030755.1"/>
    </source>
</evidence>
<feature type="compositionally biased region" description="Polar residues" evidence="1">
    <location>
        <begin position="104"/>
        <end position="116"/>
    </location>
</feature>
<protein>
    <recommendedName>
        <fullName evidence="2">C2H2-type domain-containing protein</fullName>
    </recommendedName>
</protein>
<dbReference type="OrthoDB" id="10261408at2759"/>
<comment type="caution">
    <text evidence="3">The sequence shown here is derived from an EMBL/GenBank/DDBJ whole genome shotgun (WGS) entry which is preliminary data.</text>
</comment>
<feature type="domain" description="C2H2-type" evidence="2">
    <location>
        <begin position="5"/>
        <end position="26"/>
    </location>
</feature>
<evidence type="ECO:0000313" key="4">
    <source>
        <dbReference type="Proteomes" id="UP001152320"/>
    </source>
</evidence>
<feature type="compositionally biased region" description="Acidic residues" evidence="1">
    <location>
        <begin position="51"/>
        <end position="65"/>
    </location>
</feature>
<dbReference type="InterPro" id="IPR013087">
    <property type="entry name" value="Znf_C2H2_type"/>
</dbReference>
<accession>A0A9Q1BQI0</accession>
<organism evidence="3 4">
    <name type="scientific">Holothuria leucospilota</name>
    <name type="common">Black long sea cucumber</name>
    <name type="synonym">Mertensiothuria leucospilota</name>
    <dbReference type="NCBI Taxonomy" id="206669"/>
    <lineage>
        <taxon>Eukaryota</taxon>
        <taxon>Metazoa</taxon>
        <taxon>Echinodermata</taxon>
        <taxon>Eleutherozoa</taxon>
        <taxon>Echinozoa</taxon>
        <taxon>Holothuroidea</taxon>
        <taxon>Aspidochirotacea</taxon>
        <taxon>Aspidochirotida</taxon>
        <taxon>Holothuriidae</taxon>
        <taxon>Holothuria</taxon>
    </lineage>
</organism>